<dbReference type="RefSeq" id="WP_030446035.1">
    <property type="nucleotide sequence ID" value="NZ_AP023354.1"/>
</dbReference>
<dbReference type="KEGG" id="aser:Asera_45830"/>
<accession>A0A810L6D8</accession>
<feature type="transmembrane region" description="Helical" evidence="1">
    <location>
        <begin position="79"/>
        <end position="99"/>
    </location>
</feature>
<keyword evidence="1" id="KW-1133">Transmembrane helix</keyword>
<dbReference type="OrthoDB" id="3482556at2"/>
<keyword evidence="1" id="KW-0812">Transmembrane</keyword>
<dbReference type="InterPro" id="IPR045713">
    <property type="entry name" value="DUF6069"/>
</dbReference>
<dbReference type="Pfam" id="PF19545">
    <property type="entry name" value="DUF6069"/>
    <property type="match status" value="1"/>
</dbReference>
<evidence type="ECO:0000313" key="2">
    <source>
        <dbReference type="EMBL" id="BCJ30475.1"/>
    </source>
</evidence>
<feature type="transmembrane region" description="Helical" evidence="1">
    <location>
        <begin position="12"/>
        <end position="35"/>
    </location>
</feature>
<keyword evidence="1" id="KW-0472">Membrane</keyword>
<proteinExistence type="predicted"/>
<gene>
    <name evidence="2" type="ORF">Asera_45830</name>
</gene>
<evidence type="ECO:0000256" key="1">
    <source>
        <dbReference type="SAM" id="Phobius"/>
    </source>
</evidence>
<keyword evidence="3" id="KW-1185">Reference proteome</keyword>
<protein>
    <submittedName>
        <fullName evidence="2">Uncharacterized protein</fullName>
    </submittedName>
</protein>
<evidence type="ECO:0000313" key="3">
    <source>
        <dbReference type="Proteomes" id="UP000680750"/>
    </source>
</evidence>
<reference evidence="2" key="1">
    <citation type="submission" date="2020-08" db="EMBL/GenBank/DDBJ databases">
        <title>Whole genome shotgun sequence of Actinocatenispora sera NBRC 101916.</title>
        <authorList>
            <person name="Komaki H."/>
            <person name="Tamura T."/>
        </authorList>
    </citation>
    <scope>NUCLEOTIDE SEQUENCE</scope>
    <source>
        <strain evidence="2">NBRC 101916</strain>
    </source>
</reference>
<feature type="transmembrane region" description="Helical" evidence="1">
    <location>
        <begin position="105"/>
        <end position="125"/>
    </location>
</feature>
<dbReference type="AlphaFoldDB" id="A0A810L6D8"/>
<organism evidence="2 3">
    <name type="scientific">Actinocatenispora sera</name>
    <dbReference type="NCBI Taxonomy" id="390989"/>
    <lineage>
        <taxon>Bacteria</taxon>
        <taxon>Bacillati</taxon>
        <taxon>Actinomycetota</taxon>
        <taxon>Actinomycetes</taxon>
        <taxon>Micromonosporales</taxon>
        <taxon>Micromonosporaceae</taxon>
        <taxon>Actinocatenispora</taxon>
    </lineage>
</organism>
<feature type="transmembrane region" description="Helical" evidence="1">
    <location>
        <begin position="47"/>
        <end position="67"/>
    </location>
</feature>
<dbReference type="Proteomes" id="UP000680750">
    <property type="component" value="Chromosome"/>
</dbReference>
<sequence length="133" mass="13183">MASTTRPARARALTVATAVVAAVLGWAVLAPVAGLDLIVTVGTGQQRIGAAAVIVATLVVGLAGWGLRALLDRLTGRARTVWTVIAATVLALSLLGPVGSAVGGGTVAALIGLHLLVGLVLLLGLRTGRRTPA</sequence>
<name>A0A810L6D8_9ACTN</name>
<dbReference type="EMBL" id="AP023354">
    <property type="protein sequence ID" value="BCJ30475.1"/>
    <property type="molecule type" value="Genomic_DNA"/>
</dbReference>